<sequence length="308" mass="35065">MYNRVDQSTHKIPGAWNFDVEENKNIPSKIEASTNPPAISRITHDQRKINAERKNKEIVIKRSSEGDEVTTYGKLRDNRNFRWIGEQQWGAPILPKAFNTRLKLFRHTPQPIEFEQLQENESDINLKGSLSNCEINRLGEMLELKTLELSNVNFIGGIDTKILASLCKLHYLNINGSRNLELSDNMAGLVDMVGLKILGLRRAEFMNHNNGAAYASLAQMKSLKHLNIDRTITSEKAPGTSEIKINNDGRETRQVKILAPFVVESLLMLMSHGNLETLSARWCSALNDDDKHRLEEMASYKNCEIFFL</sequence>
<name>A0A059KWS6_9PSED</name>
<dbReference type="SUPFAM" id="SSF52047">
    <property type="entry name" value="RNI-like"/>
    <property type="match status" value="1"/>
</dbReference>
<reference evidence="1 2" key="1">
    <citation type="submission" date="2013-12" db="EMBL/GenBank/DDBJ databases">
        <authorList>
            <person name="Formusa P.A."/>
            <person name="Habash M."/>
            <person name="Lee H."/>
            <person name="Trevors J.T."/>
        </authorList>
    </citation>
    <scope>NUCLEOTIDE SEQUENCE [LARGE SCALE GENOMIC DNA]</scope>
    <source>
        <strain evidence="1 2">PD30</strain>
    </source>
</reference>
<gene>
    <name evidence="1" type="ORF">V466_25645</name>
</gene>
<organism evidence="1 2">
    <name type="scientific">Pseudomonas mandelii PD30</name>
    <dbReference type="NCBI Taxonomy" id="1419583"/>
    <lineage>
        <taxon>Bacteria</taxon>
        <taxon>Pseudomonadati</taxon>
        <taxon>Pseudomonadota</taxon>
        <taxon>Gammaproteobacteria</taxon>
        <taxon>Pseudomonadales</taxon>
        <taxon>Pseudomonadaceae</taxon>
        <taxon>Pseudomonas</taxon>
    </lineage>
</organism>
<accession>A0A059KWS6</accession>
<evidence type="ECO:0000313" key="1">
    <source>
        <dbReference type="EMBL" id="KDD66169.1"/>
    </source>
</evidence>
<dbReference type="InterPro" id="IPR032675">
    <property type="entry name" value="LRR_dom_sf"/>
</dbReference>
<dbReference type="EMBL" id="AZQQ01000100">
    <property type="protein sequence ID" value="KDD66169.1"/>
    <property type="molecule type" value="Genomic_DNA"/>
</dbReference>
<dbReference type="AlphaFoldDB" id="A0A059KWS6"/>
<dbReference type="Proteomes" id="UP000026739">
    <property type="component" value="Unassembled WGS sequence"/>
</dbReference>
<evidence type="ECO:0000313" key="2">
    <source>
        <dbReference type="Proteomes" id="UP000026739"/>
    </source>
</evidence>
<dbReference type="RefSeq" id="WP_033060895.1">
    <property type="nucleotide sequence ID" value="NZ_AZQQ01000100.1"/>
</dbReference>
<proteinExistence type="predicted"/>
<protein>
    <submittedName>
        <fullName evidence="1">Uncharacterized protein</fullName>
    </submittedName>
</protein>
<comment type="caution">
    <text evidence="1">The sequence shown here is derived from an EMBL/GenBank/DDBJ whole genome shotgun (WGS) entry which is preliminary data.</text>
</comment>
<dbReference type="Gene3D" id="3.80.10.10">
    <property type="entry name" value="Ribonuclease Inhibitor"/>
    <property type="match status" value="1"/>
</dbReference>